<protein>
    <submittedName>
        <fullName evidence="2">Class I SAM-dependent methyltransferase</fullName>
    </submittedName>
</protein>
<dbReference type="InterPro" id="IPR029063">
    <property type="entry name" value="SAM-dependent_MTases_sf"/>
</dbReference>
<dbReference type="PANTHER" id="PTHR43591">
    <property type="entry name" value="METHYLTRANSFERASE"/>
    <property type="match status" value="1"/>
</dbReference>
<dbReference type="EMBL" id="RPEM01000018">
    <property type="protein sequence ID" value="TGD41612.1"/>
    <property type="molecule type" value="Genomic_DNA"/>
</dbReference>
<keyword evidence="2" id="KW-0808">Transferase</keyword>
<dbReference type="SUPFAM" id="SSF53335">
    <property type="entry name" value="S-adenosyl-L-methionine-dependent methyltransferases"/>
    <property type="match status" value="1"/>
</dbReference>
<dbReference type="InterPro" id="IPR013216">
    <property type="entry name" value="Methyltransf_11"/>
</dbReference>
<comment type="caution">
    <text evidence="2">The sequence shown here is derived from an EMBL/GenBank/DDBJ whole genome shotgun (WGS) entry which is preliminary data.</text>
</comment>
<dbReference type="Gene3D" id="3.40.50.150">
    <property type="entry name" value="Vaccinia Virus protein VP39"/>
    <property type="match status" value="1"/>
</dbReference>
<dbReference type="Proteomes" id="UP000297741">
    <property type="component" value="Unassembled WGS sequence"/>
</dbReference>
<accession>A0ABY2KKE2</accession>
<dbReference type="GO" id="GO:0032259">
    <property type="term" value="P:methylation"/>
    <property type="evidence" value="ECO:0007669"/>
    <property type="project" value="UniProtKB-KW"/>
</dbReference>
<dbReference type="GO" id="GO:0008168">
    <property type="term" value="F:methyltransferase activity"/>
    <property type="evidence" value="ECO:0007669"/>
    <property type="project" value="UniProtKB-KW"/>
</dbReference>
<dbReference type="CDD" id="cd02440">
    <property type="entry name" value="AdoMet_MTases"/>
    <property type="match status" value="1"/>
</dbReference>
<evidence type="ECO:0000313" key="2">
    <source>
        <dbReference type="EMBL" id="TGD41612.1"/>
    </source>
</evidence>
<gene>
    <name evidence="2" type="ORF">EEB11_17820</name>
</gene>
<feature type="domain" description="Methyltransferase type 11" evidence="1">
    <location>
        <begin position="75"/>
        <end position="166"/>
    </location>
</feature>
<keyword evidence="2" id="KW-0489">Methyltransferase</keyword>
<organism evidence="2 3">
    <name type="scientific">Pseudotabrizicola sediminis</name>
    <dbReference type="NCBI Taxonomy" id="2486418"/>
    <lineage>
        <taxon>Bacteria</taxon>
        <taxon>Pseudomonadati</taxon>
        <taxon>Pseudomonadota</taxon>
        <taxon>Alphaproteobacteria</taxon>
        <taxon>Rhodobacterales</taxon>
        <taxon>Paracoccaceae</taxon>
        <taxon>Pseudotabrizicola</taxon>
    </lineage>
</organism>
<evidence type="ECO:0000259" key="1">
    <source>
        <dbReference type="Pfam" id="PF08241"/>
    </source>
</evidence>
<evidence type="ECO:0000313" key="3">
    <source>
        <dbReference type="Proteomes" id="UP000297741"/>
    </source>
</evidence>
<sequence>MGYGPRRQDRGIARVVRCRRLCPAGGGMSGGTSQANSRLWGARPRDWAEVQEGQFAAAYHAVLAHAGVGHGTLHLDAGCGAGMAAALSASLGARVAGIDAAEGMLEIARERVPSGDFRLGDLEALPWDDNSFDLVTGFNAIQFAGDAAQALREAGRVTRPGGRIVIMTWGDPSGMEAAGHLAALKPLLPPPPPGAPGPFALSDEAALRAFAEAGGLMPGEIFDVDTPWHYPDKATALRGIGSSGMAVKAIEHSGEAAFTAAVTEFMVPFHKADGSIGFGASARYLVATPARKPGQ</sequence>
<name>A0ABY2KKE2_9RHOB</name>
<keyword evidence="3" id="KW-1185">Reference proteome</keyword>
<dbReference type="Pfam" id="PF08241">
    <property type="entry name" value="Methyltransf_11"/>
    <property type="match status" value="1"/>
</dbReference>
<reference evidence="2 3" key="1">
    <citation type="submission" date="2018-11" db="EMBL/GenBank/DDBJ databases">
        <title>Tabrizicola sp. isolated from sediment of alpine lake.</title>
        <authorList>
            <person name="Liu Z."/>
        </authorList>
    </citation>
    <scope>NUCLEOTIDE SEQUENCE [LARGE SCALE GENOMIC DNA]</scope>
    <source>
        <strain evidence="2 3">DRYC-M-16</strain>
    </source>
</reference>
<proteinExistence type="predicted"/>